<feature type="transmembrane region" description="Helical" evidence="1">
    <location>
        <begin position="146"/>
        <end position="166"/>
    </location>
</feature>
<feature type="transmembrane region" description="Helical" evidence="1">
    <location>
        <begin position="72"/>
        <end position="90"/>
    </location>
</feature>
<evidence type="ECO:0000313" key="2">
    <source>
        <dbReference type="EMBL" id="GLH71827.1"/>
    </source>
</evidence>
<gene>
    <name evidence="2" type="ORF">GETHLI_03290</name>
</gene>
<proteinExistence type="predicted"/>
<keyword evidence="1" id="KW-0812">Transmembrane</keyword>
<reference evidence="2 3" key="1">
    <citation type="journal article" date="2023" name="Antonie Van Leeuwenhoek">
        <title>Mesoterricola silvestris gen. nov., sp. nov., Mesoterricola sediminis sp. nov., Geothrix oryzae sp. nov., Geothrix edaphica sp. nov., Geothrix rubra sp. nov., and Geothrix limicola sp. nov., six novel members of Acidobacteriota isolated from soils.</title>
        <authorList>
            <person name="Itoh H."/>
            <person name="Sugisawa Y."/>
            <person name="Mise K."/>
            <person name="Xu Z."/>
            <person name="Kuniyasu M."/>
            <person name="Ushijima N."/>
            <person name="Kawano K."/>
            <person name="Kobayashi E."/>
            <person name="Shiratori Y."/>
            <person name="Masuda Y."/>
            <person name="Senoo K."/>
        </authorList>
    </citation>
    <scope>NUCLEOTIDE SEQUENCE [LARGE SCALE GENOMIC DNA]</scope>
    <source>
        <strain evidence="2 3">Red804</strain>
    </source>
</reference>
<dbReference type="RefSeq" id="WP_285569430.1">
    <property type="nucleotide sequence ID" value="NZ_BSDE01000001.1"/>
</dbReference>
<keyword evidence="1" id="KW-1133">Transmembrane helix</keyword>
<name>A0ABQ5QAH6_9BACT</name>
<dbReference type="Proteomes" id="UP001165069">
    <property type="component" value="Unassembled WGS sequence"/>
</dbReference>
<organism evidence="2 3">
    <name type="scientific">Geothrix limicola</name>
    <dbReference type="NCBI Taxonomy" id="2927978"/>
    <lineage>
        <taxon>Bacteria</taxon>
        <taxon>Pseudomonadati</taxon>
        <taxon>Acidobacteriota</taxon>
        <taxon>Holophagae</taxon>
        <taxon>Holophagales</taxon>
        <taxon>Holophagaceae</taxon>
        <taxon>Geothrix</taxon>
    </lineage>
</organism>
<evidence type="ECO:0000313" key="3">
    <source>
        <dbReference type="Proteomes" id="UP001165069"/>
    </source>
</evidence>
<protein>
    <submittedName>
        <fullName evidence="2">Uncharacterized protein</fullName>
    </submittedName>
</protein>
<keyword evidence="3" id="KW-1185">Reference proteome</keyword>
<evidence type="ECO:0000256" key="1">
    <source>
        <dbReference type="SAM" id="Phobius"/>
    </source>
</evidence>
<comment type="caution">
    <text evidence="2">The sequence shown here is derived from an EMBL/GenBank/DDBJ whole genome shotgun (WGS) entry which is preliminary data.</text>
</comment>
<accession>A0ABQ5QAH6</accession>
<keyword evidence="1" id="KW-0472">Membrane</keyword>
<sequence length="293" mass="33161">MSGASETTREGLPDVGEEAVAPPILVERVSDEWEEQVLRAYESVALWLGHFFLFLTLWRLERYSATPLKRTLVLESLAEMALFYLAGYFIKPLNRLLRDVENVGFLLVALASANGIFLVAVLPGAVQISTFMLIQMGAAVAFRSRWRFLLVQGTTLGLCAGAFWFWTGLDVLLGEVFTLLSSLLVSVAIWVFINRLLFKLAVMRAKDRVLLRQRSRLLAELRGALKNVRALRGLIPTCDYCKRVRDDHGTWQHVEAFIHQRSEARFSHMVCPSCHSELEGEVRRLRSPDKGQP</sequence>
<feature type="transmembrane region" description="Helical" evidence="1">
    <location>
        <begin position="105"/>
        <end position="134"/>
    </location>
</feature>
<dbReference type="EMBL" id="BSDE01000001">
    <property type="protein sequence ID" value="GLH71827.1"/>
    <property type="molecule type" value="Genomic_DNA"/>
</dbReference>
<feature type="transmembrane region" description="Helical" evidence="1">
    <location>
        <begin position="178"/>
        <end position="198"/>
    </location>
</feature>